<dbReference type="OrthoDB" id="9802676at2"/>
<proteinExistence type="predicted"/>
<dbReference type="InterPro" id="IPR002125">
    <property type="entry name" value="CMP_dCMP_dom"/>
</dbReference>
<dbReference type="Pfam" id="PF00383">
    <property type="entry name" value="dCMP_cyt_deam_1"/>
    <property type="match status" value="1"/>
</dbReference>
<dbReference type="Proteomes" id="UP000466345">
    <property type="component" value="Unassembled WGS sequence"/>
</dbReference>
<dbReference type="AlphaFoldDB" id="A0A7K0CQE7"/>
<dbReference type="InterPro" id="IPR016193">
    <property type="entry name" value="Cytidine_deaminase-like"/>
</dbReference>
<reference evidence="2 3" key="1">
    <citation type="submission" date="2019-10" db="EMBL/GenBank/DDBJ databases">
        <title>Streptomyces smaragdinus sp. nov. and Streptomyces fabii sp. nov., isolated from the gut of fungus growing-termite Macrotermes natalensis.</title>
        <authorList>
            <person name="Schwitalla J."/>
            <person name="Benndorf R."/>
            <person name="Martin K."/>
            <person name="De Beer W."/>
            <person name="Kaster A.-K."/>
            <person name="Vollmers J."/>
            <person name="Poulsen M."/>
            <person name="Beemelmanns C."/>
        </authorList>
    </citation>
    <scope>NUCLEOTIDE SEQUENCE [LARGE SCALE GENOMIC DNA]</scope>
    <source>
        <strain evidence="2 3">RB5</strain>
    </source>
</reference>
<feature type="domain" description="CMP/dCMP-type deaminase" evidence="1">
    <location>
        <begin position="3"/>
        <end position="115"/>
    </location>
</feature>
<dbReference type="Gene3D" id="3.40.140.10">
    <property type="entry name" value="Cytidine Deaminase, domain 2"/>
    <property type="match status" value="1"/>
</dbReference>
<dbReference type="GO" id="GO:0052717">
    <property type="term" value="F:tRNA-specific adenosine-34 deaminase activity"/>
    <property type="evidence" value="ECO:0007669"/>
    <property type="project" value="UniProtKB-EC"/>
</dbReference>
<protein>
    <submittedName>
        <fullName evidence="2">tRNA-specific adenosine deaminase</fullName>
        <ecNumber evidence="2">3.5.4.33</ecNumber>
    </submittedName>
</protein>
<dbReference type="EMBL" id="WEGJ01000037">
    <property type="protein sequence ID" value="MQY15705.1"/>
    <property type="molecule type" value="Genomic_DNA"/>
</dbReference>
<keyword evidence="3" id="KW-1185">Reference proteome</keyword>
<keyword evidence="2" id="KW-0378">Hydrolase</keyword>
<evidence type="ECO:0000259" key="1">
    <source>
        <dbReference type="PROSITE" id="PS51747"/>
    </source>
</evidence>
<comment type="caution">
    <text evidence="2">The sequence shown here is derived from an EMBL/GenBank/DDBJ whole genome shotgun (WGS) entry which is preliminary data.</text>
</comment>
<dbReference type="PROSITE" id="PS51747">
    <property type="entry name" value="CYT_DCMP_DEAMINASES_2"/>
    <property type="match status" value="1"/>
</dbReference>
<organism evidence="2 3">
    <name type="scientific">Streptomyces smaragdinus</name>
    <dbReference type="NCBI Taxonomy" id="2585196"/>
    <lineage>
        <taxon>Bacteria</taxon>
        <taxon>Bacillati</taxon>
        <taxon>Actinomycetota</taxon>
        <taxon>Actinomycetes</taxon>
        <taxon>Kitasatosporales</taxon>
        <taxon>Streptomycetaceae</taxon>
        <taxon>Streptomyces</taxon>
    </lineage>
</organism>
<accession>A0A7K0CQE7</accession>
<name>A0A7K0CQE7_9ACTN</name>
<evidence type="ECO:0000313" key="3">
    <source>
        <dbReference type="Proteomes" id="UP000466345"/>
    </source>
</evidence>
<gene>
    <name evidence="2" type="primary">tadA_3</name>
    <name evidence="2" type="ORF">SRB5_58930</name>
</gene>
<evidence type="ECO:0000313" key="2">
    <source>
        <dbReference type="EMBL" id="MQY15705.1"/>
    </source>
</evidence>
<sequence length="146" mass="16278">MLLDEGLLIRRTIALGFRSVAEGGRPFATLVARDGGVLAESNAQTDPLLHSEAEAIGRARTRLGVWELRGCEIYTLCQPCAACLGLCRDAKADRVVFLALREECEPYYPEDEEPEEFTGWLPMLYVQEPDAVDVCRLWAADHLKPQ</sequence>
<dbReference type="SUPFAM" id="SSF53927">
    <property type="entry name" value="Cytidine deaminase-like"/>
    <property type="match status" value="1"/>
</dbReference>
<dbReference type="EC" id="3.5.4.33" evidence="2"/>